<feature type="non-terminal residue" evidence="2">
    <location>
        <position position="150"/>
    </location>
</feature>
<dbReference type="AlphaFoldDB" id="A0AAN6VMK8"/>
<feature type="compositionally biased region" description="Basic and acidic residues" evidence="1">
    <location>
        <begin position="128"/>
        <end position="143"/>
    </location>
</feature>
<evidence type="ECO:0000256" key="1">
    <source>
        <dbReference type="SAM" id="MobiDB-lite"/>
    </source>
</evidence>
<comment type="caution">
    <text evidence="2">The sequence shown here is derived from an EMBL/GenBank/DDBJ whole genome shotgun (WGS) entry which is preliminary data.</text>
</comment>
<evidence type="ECO:0000313" key="2">
    <source>
        <dbReference type="EMBL" id="KAK4154045.1"/>
    </source>
</evidence>
<organism evidence="2 3">
    <name type="scientific">Chaetomidium leptoderma</name>
    <dbReference type="NCBI Taxonomy" id="669021"/>
    <lineage>
        <taxon>Eukaryota</taxon>
        <taxon>Fungi</taxon>
        <taxon>Dikarya</taxon>
        <taxon>Ascomycota</taxon>
        <taxon>Pezizomycotina</taxon>
        <taxon>Sordariomycetes</taxon>
        <taxon>Sordariomycetidae</taxon>
        <taxon>Sordariales</taxon>
        <taxon>Chaetomiaceae</taxon>
        <taxon>Chaetomidium</taxon>
    </lineage>
</organism>
<dbReference type="Proteomes" id="UP001302745">
    <property type="component" value="Unassembled WGS sequence"/>
</dbReference>
<gene>
    <name evidence="2" type="ORF">C8A00DRAFT_14821</name>
</gene>
<name>A0AAN6VMK8_9PEZI</name>
<proteinExistence type="predicted"/>
<dbReference type="EMBL" id="MU856923">
    <property type="protein sequence ID" value="KAK4154045.1"/>
    <property type="molecule type" value="Genomic_DNA"/>
</dbReference>
<reference evidence="2" key="1">
    <citation type="journal article" date="2023" name="Mol. Phylogenet. Evol.">
        <title>Genome-scale phylogeny and comparative genomics of the fungal order Sordariales.</title>
        <authorList>
            <person name="Hensen N."/>
            <person name="Bonometti L."/>
            <person name="Westerberg I."/>
            <person name="Brannstrom I.O."/>
            <person name="Guillou S."/>
            <person name="Cros-Aarteil S."/>
            <person name="Calhoun S."/>
            <person name="Haridas S."/>
            <person name="Kuo A."/>
            <person name="Mondo S."/>
            <person name="Pangilinan J."/>
            <person name="Riley R."/>
            <person name="LaButti K."/>
            <person name="Andreopoulos B."/>
            <person name="Lipzen A."/>
            <person name="Chen C."/>
            <person name="Yan M."/>
            <person name="Daum C."/>
            <person name="Ng V."/>
            <person name="Clum A."/>
            <person name="Steindorff A."/>
            <person name="Ohm R.A."/>
            <person name="Martin F."/>
            <person name="Silar P."/>
            <person name="Natvig D.O."/>
            <person name="Lalanne C."/>
            <person name="Gautier V."/>
            <person name="Ament-Velasquez S.L."/>
            <person name="Kruys A."/>
            <person name="Hutchinson M.I."/>
            <person name="Powell A.J."/>
            <person name="Barry K."/>
            <person name="Miller A.N."/>
            <person name="Grigoriev I.V."/>
            <person name="Debuchy R."/>
            <person name="Gladieux P."/>
            <person name="Hiltunen Thoren M."/>
            <person name="Johannesson H."/>
        </authorList>
    </citation>
    <scope>NUCLEOTIDE SEQUENCE</scope>
    <source>
        <strain evidence="2">CBS 538.74</strain>
    </source>
</reference>
<protein>
    <submittedName>
        <fullName evidence="2">Uncharacterized protein</fullName>
    </submittedName>
</protein>
<keyword evidence="3" id="KW-1185">Reference proteome</keyword>
<sequence>MCRRGGSNSIRAEPLYGPLPHFYAETQAYLNGDIGILDKLPAVQASALHKAKQSKTRAIPPANHKLSHDRLERSHKTQEQVLQARHATYWCFNRRTPTLPPVTDKPAFSDMVQHEMPLFARQAVPRHRTADEKTPDSSLRRPVYDGLRSS</sequence>
<feature type="region of interest" description="Disordered" evidence="1">
    <location>
        <begin position="122"/>
        <end position="150"/>
    </location>
</feature>
<accession>A0AAN6VMK8</accession>
<evidence type="ECO:0000313" key="3">
    <source>
        <dbReference type="Proteomes" id="UP001302745"/>
    </source>
</evidence>
<reference evidence="2" key="2">
    <citation type="submission" date="2023-05" db="EMBL/GenBank/DDBJ databases">
        <authorList>
            <consortium name="Lawrence Berkeley National Laboratory"/>
            <person name="Steindorff A."/>
            <person name="Hensen N."/>
            <person name="Bonometti L."/>
            <person name="Westerberg I."/>
            <person name="Brannstrom I.O."/>
            <person name="Guillou S."/>
            <person name="Cros-Aarteil S."/>
            <person name="Calhoun S."/>
            <person name="Haridas S."/>
            <person name="Kuo A."/>
            <person name="Mondo S."/>
            <person name="Pangilinan J."/>
            <person name="Riley R."/>
            <person name="Labutti K."/>
            <person name="Andreopoulos B."/>
            <person name="Lipzen A."/>
            <person name="Chen C."/>
            <person name="Yanf M."/>
            <person name="Daum C."/>
            <person name="Ng V."/>
            <person name="Clum A."/>
            <person name="Ohm R."/>
            <person name="Martin F."/>
            <person name="Silar P."/>
            <person name="Natvig D."/>
            <person name="Lalanne C."/>
            <person name="Gautier V."/>
            <person name="Ament-Velasquez S.L."/>
            <person name="Kruys A."/>
            <person name="Hutchinson M.I."/>
            <person name="Powell A.J."/>
            <person name="Barry K."/>
            <person name="Miller A.N."/>
            <person name="Grigoriev I.V."/>
            <person name="Debuchy R."/>
            <person name="Gladieux P."/>
            <person name="Thoren M.H."/>
            <person name="Johannesson H."/>
        </authorList>
    </citation>
    <scope>NUCLEOTIDE SEQUENCE</scope>
    <source>
        <strain evidence="2">CBS 538.74</strain>
    </source>
</reference>